<organism evidence="1 2">
    <name type="scientific">Eubacterium callanderi</name>
    <dbReference type="NCBI Taxonomy" id="53442"/>
    <lineage>
        <taxon>Bacteria</taxon>
        <taxon>Bacillati</taxon>
        <taxon>Bacillota</taxon>
        <taxon>Clostridia</taxon>
        <taxon>Eubacteriales</taxon>
        <taxon>Eubacteriaceae</taxon>
        <taxon>Eubacterium</taxon>
    </lineage>
</organism>
<gene>
    <name evidence="1" type="ordered locus">ELI_1834</name>
</gene>
<proteinExistence type="predicted"/>
<accession>E3GK65</accession>
<sequence length="48" mass="5599">MNISYLKKNVNEKEKNLEKFGAPFTALKVKSKTIKKSCFLRKLTFSVF</sequence>
<name>E3GK65_9FIRM</name>
<dbReference type="AlphaFoldDB" id="E3GK65"/>
<evidence type="ECO:0000313" key="2">
    <source>
        <dbReference type="Proteomes" id="UP000006873"/>
    </source>
</evidence>
<dbReference type="KEGG" id="elm:ELI_1834"/>
<reference evidence="1 2" key="2">
    <citation type="journal article" date="2011" name="J. Bacteriol.">
        <title>Complete genome sequence of a carbon monoxide-utilizing acetogen, Eubacterium limosum KIST612.</title>
        <authorList>
            <person name="Roh H."/>
            <person name="Ko H.J."/>
            <person name="Kim D."/>
            <person name="Choi D.G."/>
            <person name="Park S."/>
            <person name="Kim S."/>
            <person name="Chang I.S."/>
            <person name="Choi I.G."/>
        </authorList>
    </citation>
    <scope>NUCLEOTIDE SEQUENCE [LARGE SCALE GENOMIC DNA]</scope>
    <source>
        <strain evidence="1 2">KIST612</strain>
    </source>
</reference>
<dbReference type="Proteomes" id="UP000006873">
    <property type="component" value="Chromosome"/>
</dbReference>
<protein>
    <submittedName>
        <fullName evidence="1">Uncharacterized protein</fullName>
    </submittedName>
</protein>
<dbReference type="HOGENOM" id="CLU_3152938_0_0_9"/>
<keyword evidence="2" id="KW-1185">Reference proteome</keyword>
<reference key="1">
    <citation type="submission" date="2010-09" db="EMBL/GenBank/DDBJ databases">
        <authorList>
            <person name="Roh H."/>
            <person name="Ko H.-J."/>
            <person name="Kim D."/>
            <person name="Choi D.G."/>
            <person name="Park S."/>
            <person name="Kim S."/>
            <person name="Kim K.H."/>
            <person name="Chang I.S."/>
            <person name="Choi I.-G."/>
        </authorList>
    </citation>
    <scope>NUCLEOTIDE SEQUENCE</scope>
    <source>
        <strain>KIST612</strain>
    </source>
</reference>
<dbReference type="EMBL" id="CP002273">
    <property type="protein sequence ID" value="ADO36818.1"/>
    <property type="molecule type" value="Genomic_DNA"/>
</dbReference>
<evidence type="ECO:0000313" key="1">
    <source>
        <dbReference type="EMBL" id="ADO36818.1"/>
    </source>
</evidence>